<reference evidence="2 3" key="1">
    <citation type="submission" date="2022-11" db="EMBL/GenBank/DDBJ databases">
        <title>Study of microbial diversity in lake waters.</title>
        <authorList>
            <person name="Zhang J."/>
        </authorList>
    </citation>
    <scope>NUCLEOTIDE SEQUENCE [LARGE SCALE GENOMIC DNA]</scope>
    <source>
        <strain evidence="2 3">DT12</strain>
    </source>
</reference>
<organism evidence="2 3">
    <name type="scientific">Tumebacillus lacus</name>
    <dbReference type="NCBI Taxonomy" id="2995335"/>
    <lineage>
        <taxon>Bacteria</taxon>
        <taxon>Bacillati</taxon>
        <taxon>Bacillota</taxon>
        <taxon>Bacilli</taxon>
        <taxon>Bacillales</taxon>
        <taxon>Alicyclobacillaceae</taxon>
        <taxon>Tumebacillus</taxon>
    </lineage>
</organism>
<dbReference type="Proteomes" id="UP001208017">
    <property type="component" value="Unassembled WGS sequence"/>
</dbReference>
<dbReference type="Gene3D" id="2.30.110.10">
    <property type="entry name" value="Electron Transport, Fmn-binding Protein, Chain A"/>
    <property type="match status" value="1"/>
</dbReference>
<comment type="caution">
    <text evidence="2">The sequence shown here is derived from an EMBL/GenBank/DDBJ whole genome shotgun (WGS) entry which is preliminary data.</text>
</comment>
<feature type="domain" description="Pyridoxamine 5'-phosphate oxidase N-terminal" evidence="1">
    <location>
        <begin position="10"/>
        <end position="94"/>
    </location>
</feature>
<dbReference type="SUPFAM" id="SSF50475">
    <property type="entry name" value="FMN-binding split barrel"/>
    <property type="match status" value="1"/>
</dbReference>
<proteinExistence type="predicted"/>
<sequence length="150" mass="16467">MAEKLMNTLSKELVDYLQGERIVSLASIDADNGSPNILCISWLLATDASTIRLAVDGRSQLLKNIEKDKRVTVNVLGAGSAYAIMGTASKYTDNLEGVALNMAGVEIKVEQVYDVMFYGGKLTTEPGFEKTYDKALAEKYDTEVYTALRR</sequence>
<dbReference type="NCBIfam" id="NF005232">
    <property type="entry name" value="PRK06733.1"/>
    <property type="match status" value="1"/>
</dbReference>
<dbReference type="InterPro" id="IPR012349">
    <property type="entry name" value="Split_barrel_FMN-bd"/>
</dbReference>
<gene>
    <name evidence="2" type="ORF">OS242_16595</name>
</gene>
<protein>
    <submittedName>
        <fullName evidence="2">Pyridoxamine 5'-phosphate oxidase family protein</fullName>
    </submittedName>
</protein>
<dbReference type="EMBL" id="JAPMLT010000011">
    <property type="protein sequence ID" value="MCX7571569.1"/>
    <property type="molecule type" value="Genomic_DNA"/>
</dbReference>
<dbReference type="RefSeq" id="WP_267152816.1">
    <property type="nucleotide sequence ID" value="NZ_JAPMLT010000011.1"/>
</dbReference>
<evidence type="ECO:0000259" key="1">
    <source>
        <dbReference type="Pfam" id="PF01243"/>
    </source>
</evidence>
<accession>A0ABT3X3U8</accession>
<keyword evidence="3" id="KW-1185">Reference proteome</keyword>
<evidence type="ECO:0000313" key="3">
    <source>
        <dbReference type="Proteomes" id="UP001208017"/>
    </source>
</evidence>
<dbReference type="Pfam" id="PF01243">
    <property type="entry name" value="PNPOx_N"/>
    <property type="match status" value="1"/>
</dbReference>
<dbReference type="InterPro" id="IPR011576">
    <property type="entry name" value="Pyridox_Oxase_N"/>
</dbReference>
<evidence type="ECO:0000313" key="2">
    <source>
        <dbReference type="EMBL" id="MCX7571569.1"/>
    </source>
</evidence>
<name>A0ABT3X3U8_9BACL</name>